<keyword evidence="4" id="KW-0788">Thiol protease</keyword>
<keyword evidence="2" id="KW-0645">Protease</keyword>
<comment type="caution">
    <text evidence="6">The sequence shown here is derived from an EMBL/GenBank/DDBJ whole genome shotgun (WGS) entry which is preliminary data.</text>
</comment>
<dbReference type="Proteomes" id="UP000318590">
    <property type="component" value="Unassembled WGS sequence"/>
</dbReference>
<evidence type="ECO:0000256" key="1">
    <source>
        <dbReference type="ARBA" id="ARBA00007074"/>
    </source>
</evidence>
<accession>A0A547Q074</accession>
<dbReference type="OrthoDB" id="6058745at2"/>
<dbReference type="GO" id="GO:0008234">
    <property type="term" value="F:cysteine-type peptidase activity"/>
    <property type="evidence" value="ECO:0007669"/>
    <property type="project" value="UniProtKB-KW"/>
</dbReference>
<dbReference type="InterPro" id="IPR038765">
    <property type="entry name" value="Papain-like_cys_pep_sf"/>
</dbReference>
<proteinExistence type="inferred from homology"/>
<dbReference type="GO" id="GO:0006508">
    <property type="term" value="P:proteolysis"/>
    <property type="evidence" value="ECO:0007669"/>
    <property type="project" value="UniProtKB-KW"/>
</dbReference>
<name>A0A547Q074_9RHOB</name>
<evidence type="ECO:0000313" key="7">
    <source>
        <dbReference type="Proteomes" id="UP000318590"/>
    </source>
</evidence>
<keyword evidence="7" id="KW-1185">Reference proteome</keyword>
<dbReference type="PROSITE" id="PS51935">
    <property type="entry name" value="NLPC_P60"/>
    <property type="match status" value="1"/>
</dbReference>
<evidence type="ECO:0000313" key="6">
    <source>
        <dbReference type="EMBL" id="TRD19769.1"/>
    </source>
</evidence>
<organism evidence="6 7">
    <name type="scientific">Palleronia caenipelagi</name>
    <dbReference type="NCBI Taxonomy" id="2489174"/>
    <lineage>
        <taxon>Bacteria</taxon>
        <taxon>Pseudomonadati</taxon>
        <taxon>Pseudomonadota</taxon>
        <taxon>Alphaproteobacteria</taxon>
        <taxon>Rhodobacterales</taxon>
        <taxon>Roseobacteraceae</taxon>
        <taxon>Palleronia</taxon>
    </lineage>
</organism>
<dbReference type="SUPFAM" id="SSF54001">
    <property type="entry name" value="Cysteine proteinases"/>
    <property type="match status" value="1"/>
</dbReference>
<dbReference type="AlphaFoldDB" id="A0A547Q074"/>
<evidence type="ECO:0000256" key="2">
    <source>
        <dbReference type="ARBA" id="ARBA00022670"/>
    </source>
</evidence>
<dbReference type="EMBL" id="VFSV01000016">
    <property type="protein sequence ID" value="TRD19769.1"/>
    <property type="molecule type" value="Genomic_DNA"/>
</dbReference>
<feature type="domain" description="NlpC/P60" evidence="5">
    <location>
        <begin position="1"/>
        <end position="140"/>
    </location>
</feature>
<keyword evidence="3" id="KW-0378">Hydrolase</keyword>
<dbReference type="InterPro" id="IPR000064">
    <property type="entry name" value="NLP_P60_dom"/>
</dbReference>
<protein>
    <submittedName>
        <fullName evidence="6">Peptidase</fullName>
    </submittedName>
</protein>
<sequence length="149" mass="16479">MTPVVAAARHWIGTPYLHQASCKYGGCDCLGLIRGVWNELLGELPAEIPAYTADWGEAGRDEILLRAARHWLCACPDHHVIPGRVILFRMRDNGVAKHLGIVGQGDPSPSFVHAYSRRGVVESPLTEPWRRRIVALFDFPKPVGSEGDM</sequence>
<dbReference type="InterPro" id="IPR011929">
    <property type="entry name" value="Phage_pept_NlpC/P60"/>
</dbReference>
<dbReference type="NCBIfam" id="TIGR02219">
    <property type="entry name" value="phage_NlpC_fam"/>
    <property type="match status" value="1"/>
</dbReference>
<reference evidence="6 7" key="1">
    <citation type="submission" date="2019-06" db="EMBL/GenBank/DDBJ databases">
        <title>Paenimaribius caenipelagi gen. nov., sp. nov., isolated from a tidal flat.</title>
        <authorList>
            <person name="Yoon J.-H."/>
        </authorList>
    </citation>
    <scope>NUCLEOTIDE SEQUENCE [LARGE SCALE GENOMIC DNA]</scope>
    <source>
        <strain evidence="6 7">JBTF-M29</strain>
    </source>
</reference>
<evidence type="ECO:0000259" key="5">
    <source>
        <dbReference type="PROSITE" id="PS51935"/>
    </source>
</evidence>
<evidence type="ECO:0000256" key="3">
    <source>
        <dbReference type="ARBA" id="ARBA00022801"/>
    </source>
</evidence>
<evidence type="ECO:0000256" key="4">
    <source>
        <dbReference type="ARBA" id="ARBA00022807"/>
    </source>
</evidence>
<comment type="similarity">
    <text evidence="1">Belongs to the peptidase C40 family.</text>
</comment>
<dbReference type="Gene3D" id="3.90.1720.10">
    <property type="entry name" value="endopeptidase domain like (from Nostoc punctiforme)"/>
    <property type="match status" value="1"/>
</dbReference>
<gene>
    <name evidence="6" type="ORF">FEV53_10745</name>
</gene>
<dbReference type="RefSeq" id="WP_142834816.1">
    <property type="nucleotide sequence ID" value="NZ_VFSV01000016.1"/>
</dbReference>